<organism evidence="1 2">
    <name type="scientific">Maribacter confluentis</name>
    <dbReference type="NCBI Taxonomy" id="1656093"/>
    <lineage>
        <taxon>Bacteria</taxon>
        <taxon>Pseudomonadati</taxon>
        <taxon>Bacteroidota</taxon>
        <taxon>Flavobacteriia</taxon>
        <taxon>Flavobacteriales</taxon>
        <taxon>Flavobacteriaceae</taxon>
        <taxon>Maribacter</taxon>
    </lineage>
</organism>
<gene>
    <name evidence="1" type="ORF">Q2T41_13630</name>
</gene>
<evidence type="ECO:0000313" key="1">
    <source>
        <dbReference type="EMBL" id="MDO1513699.1"/>
    </source>
</evidence>
<keyword evidence="2" id="KW-1185">Reference proteome</keyword>
<dbReference type="RefSeq" id="WP_304436513.1">
    <property type="nucleotide sequence ID" value="NZ_JAUKUC010000001.1"/>
</dbReference>
<comment type="caution">
    <text evidence="1">The sequence shown here is derived from an EMBL/GenBank/DDBJ whole genome shotgun (WGS) entry which is preliminary data.</text>
</comment>
<dbReference type="Proteomes" id="UP001168579">
    <property type="component" value="Unassembled WGS sequence"/>
</dbReference>
<evidence type="ECO:0000313" key="2">
    <source>
        <dbReference type="Proteomes" id="UP001168579"/>
    </source>
</evidence>
<name>A0ABT8RS46_9FLAO</name>
<proteinExistence type="predicted"/>
<sequence>MMDKVIFGDNQFFGVNHMSEQTSIKQAQRFRTADDIYRTLEYVNDIGIKSFMFTTHNQLEPVFEKMKKNPKFDDFKLYPSMPYAHKYAAALVDLGPFEMLSKFTPGNKFLSGLKGVGSLVSANPIPIMQLLVDSEMKLLKGMNVQGIFLLNIVTDLLIGLGMHDILNEFVKYAKEKYNVKAGFFTMNHVKLHDVLVNELKMEEPIIISNINKIGFRMNPNKFEVEKALAQENSYNIAMSFLASGAIKPKLASEYVGSLKGVNSVLFGASTPNHILETKELLEAVL</sequence>
<dbReference type="EMBL" id="JAUKUC010000001">
    <property type="protein sequence ID" value="MDO1513699.1"/>
    <property type="molecule type" value="Genomic_DNA"/>
</dbReference>
<protein>
    <submittedName>
        <fullName evidence="1">Uncharacterized protein</fullName>
    </submittedName>
</protein>
<accession>A0ABT8RS46</accession>
<reference evidence="1" key="1">
    <citation type="journal article" date="2014" name="Int. J. Syst. Evol. Microbiol.">
        <title>Complete genome of a new Firmicutes species belonging to the dominant human colonic microbiota ('Ruminococcus bicirculans') reveals two chromosomes and a selective capacity to utilize plant glucans.</title>
        <authorList>
            <consortium name="NISC Comparative Sequencing Program"/>
            <person name="Wegmann U."/>
            <person name="Louis P."/>
            <person name="Goesmann A."/>
            <person name="Henrissat B."/>
            <person name="Duncan S.H."/>
            <person name="Flint H.J."/>
        </authorList>
    </citation>
    <scope>NUCLEOTIDE SEQUENCE</scope>
    <source>
        <strain evidence="1">CECT 8869</strain>
    </source>
</reference>
<reference evidence="1" key="2">
    <citation type="submission" date="2023-06" db="EMBL/GenBank/DDBJ databases">
        <authorList>
            <person name="Lucena T."/>
            <person name="Sun Q."/>
        </authorList>
    </citation>
    <scope>NUCLEOTIDE SEQUENCE</scope>
    <source>
        <strain evidence="1">CECT 8869</strain>
    </source>
</reference>